<dbReference type="Gene3D" id="3.30.450.90">
    <property type="match status" value="1"/>
</dbReference>
<evidence type="ECO:0000256" key="2">
    <source>
        <dbReference type="ARBA" id="ARBA00022741"/>
    </source>
</evidence>
<dbReference type="GO" id="GO:0005524">
    <property type="term" value="F:ATP binding"/>
    <property type="evidence" value="ECO:0007669"/>
    <property type="project" value="UniProtKB-KW"/>
</dbReference>
<evidence type="ECO:0000313" key="6">
    <source>
        <dbReference type="EMBL" id="CBH24384.1"/>
    </source>
</evidence>
<keyword evidence="3" id="KW-0067">ATP-binding</keyword>
<dbReference type="GO" id="GO:0005886">
    <property type="term" value="C:plasma membrane"/>
    <property type="evidence" value="ECO:0007669"/>
    <property type="project" value="TreeGrafter"/>
</dbReference>
<dbReference type="InterPro" id="IPR037257">
    <property type="entry name" value="T2SS_E_N_sf"/>
</dbReference>
<name>D5H8M9_SALRM</name>
<evidence type="ECO:0000313" key="7">
    <source>
        <dbReference type="Proteomes" id="UP000000933"/>
    </source>
</evidence>
<reference evidence="7" key="2">
    <citation type="submission" date="2010-04" db="EMBL/GenBank/DDBJ databases">
        <title>Genome sequence of Salinibacter ruber M8.</title>
        <authorList>
            <consortium name="Genoscope"/>
        </authorList>
    </citation>
    <scope>NUCLEOTIDE SEQUENCE [LARGE SCALE GENOMIC DNA]</scope>
    <source>
        <strain evidence="7">M8</strain>
    </source>
</reference>
<dbReference type="PANTHER" id="PTHR30258">
    <property type="entry name" value="TYPE II SECRETION SYSTEM PROTEIN GSPE-RELATED"/>
    <property type="match status" value="1"/>
</dbReference>
<dbReference type="PROSITE" id="PS00662">
    <property type="entry name" value="T2SP_E"/>
    <property type="match status" value="1"/>
</dbReference>
<dbReference type="AlphaFoldDB" id="D5H8M9"/>
<feature type="region of interest" description="Disordered" evidence="4">
    <location>
        <begin position="28"/>
        <end position="142"/>
    </location>
</feature>
<dbReference type="InterPro" id="IPR027417">
    <property type="entry name" value="P-loop_NTPase"/>
</dbReference>
<reference evidence="6 7" key="1">
    <citation type="journal article" date="2010" name="ISME J.">
        <title>Fine-scale evolution: genomic, phenotypic and ecological differentiation in two coexisting Salinibacter ruber strains.</title>
        <authorList>
            <person name="Pena A."/>
            <person name="Teeling H."/>
            <person name="Huerta-Cepas J."/>
            <person name="Santos F."/>
            <person name="Yarza P."/>
            <person name="Brito-Echeverria J."/>
            <person name="Lucio M."/>
            <person name="Schmitt-Kopplin P."/>
            <person name="Meseguer I."/>
            <person name="Schenowitz C."/>
            <person name="Dossat C."/>
            <person name="Barbe V."/>
            <person name="Dopazo J."/>
            <person name="Rossello-Mora R."/>
            <person name="Schuler M."/>
            <person name="Glockner F.O."/>
            <person name="Amann R."/>
            <person name="Gabaldon T."/>
            <person name="Anton J."/>
        </authorList>
    </citation>
    <scope>NUCLEOTIDE SEQUENCE [LARGE SCALE GENOMIC DNA]</scope>
    <source>
        <strain evidence="6 7">M8</strain>
    </source>
</reference>
<keyword evidence="2" id="KW-0547">Nucleotide-binding</keyword>
<dbReference type="Pfam" id="PF00437">
    <property type="entry name" value="T2SSE"/>
    <property type="match status" value="1"/>
</dbReference>
<evidence type="ECO:0000256" key="4">
    <source>
        <dbReference type="SAM" id="MobiDB-lite"/>
    </source>
</evidence>
<comment type="similarity">
    <text evidence="1">Belongs to the GSP E family.</text>
</comment>
<dbReference type="Gene3D" id="3.40.50.300">
    <property type="entry name" value="P-loop containing nucleotide triphosphate hydrolases"/>
    <property type="match status" value="1"/>
</dbReference>
<dbReference type="CDD" id="cd01129">
    <property type="entry name" value="PulE-GspE-like"/>
    <property type="match status" value="1"/>
</dbReference>
<proteinExistence type="inferred from homology"/>
<dbReference type="Proteomes" id="UP000000933">
    <property type="component" value="Chromosome"/>
</dbReference>
<accession>D5H8M9</accession>
<feature type="compositionally biased region" description="Low complexity" evidence="4">
    <location>
        <begin position="30"/>
        <end position="52"/>
    </location>
</feature>
<evidence type="ECO:0000256" key="3">
    <source>
        <dbReference type="ARBA" id="ARBA00022840"/>
    </source>
</evidence>
<dbReference type="EMBL" id="FP565814">
    <property type="protein sequence ID" value="CBH24384.1"/>
    <property type="molecule type" value="Genomic_DNA"/>
</dbReference>
<gene>
    <name evidence="6" type="primary">pulE</name>
    <name evidence="6" type="ordered locus">SRM_01463</name>
</gene>
<protein>
    <submittedName>
        <fullName evidence="6">Bacterial type II secretion system protein E</fullName>
    </submittedName>
</protein>
<dbReference type="PANTHER" id="PTHR30258:SF1">
    <property type="entry name" value="PROTEIN TRANSPORT PROTEIN HOFB HOMOLOG"/>
    <property type="match status" value="1"/>
</dbReference>
<dbReference type="InterPro" id="IPR001482">
    <property type="entry name" value="T2SS/T4SS_dom"/>
</dbReference>
<evidence type="ECO:0000259" key="5">
    <source>
        <dbReference type="PROSITE" id="PS00662"/>
    </source>
</evidence>
<dbReference type="HOGENOM" id="CLU_013446_10_3_10"/>
<organism evidence="6 7">
    <name type="scientific">Salinibacter ruber (strain M8)</name>
    <dbReference type="NCBI Taxonomy" id="761659"/>
    <lineage>
        <taxon>Bacteria</taxon>
        <taxon>Pseudomonadati</taxon>
        <taxon>Rhodothermota</taxon>
        <taxon>Rhodothermia</taxon>
        <taxon>Rhodothermales</taxon>
        <taxon>Salinibacteraceae</taxon>
        <taxon>Salinibacter</taxon>
    </lineage>
</organism>
<dbReference type="SUPFAM" id="SSF52540">
    <property type="entry name" value="P-loop containing nucleoside triphosphate hydrolases"/>
    <property type="match status" value="1"/>
</dbReference>
<dbReference type="GO" id="GO:0016887">
    <property type="term" value="F:ATP hydrolysis activity"/>
    <property type="evidence" value="ECO:0007669"/>
    <property type="project" value="TreeGrafter"/>
</dbReference>
<dbReference type="SUPFAM" id="SSF160246">
    <property type="entry name" value="EspE N-terminal domain-like"/>
    <property type="match status" value="1"/>
</dbReference>
<feature type="domain" description="Bacterial type II secretion system protein E" evidence="5">
    <location>
        <begin position="572"/>
        <end position="586"/>
    </location>
</feature>
<evidence type="ECO:0000256" key="1">
    <source>
        <dbReference type="ARBA" id="ARBA00006611"/>
    </source>
</evidence>
<dbReference type="KEGG" id="srm:SRM_01463"/>
<sequence length="762" mass="83354">MTGFLIFCVDVVSNSVDNDHTISLREAAEDGASSSAASSGAEGPGADAPGSSMGTPRPDALTLGPVDSPRFAVPPFASSGRPLVSRRDKKDPSSDDPSPEDPDLDGVSSEPHGDGSAAPEPGLDDASGEGPPVEGGPDLPSPEEALEELEAEIDTELIDEAASRMASGSSVGTNDRVVEMLLRRGVVGVEAVEAAQAQRDAETPDLALWRVLAQQDGVDEDVVYERAARIYAFSVADVESQEPDLDFVRSTVDAFSEDQQEQLFELGLVPHHVQREGGRKVILITHDPMRPEVHRAARSLDLRRFELQYAPKSAVNKLLTEAFPKENEYLDRIDEESTVDLGQNFEEEEDLVDEEKLEEEINRSTLINLFEATLVEAVREGASDIHIYPNSEKEVEIHFRVDGRLNHWHTEDRVHPEALLSVIKDNAMSVDRFESDAAQDGFIQRDVDGTRIRYRVSIMPIASSNQDIDSESVVIRVLDDRKVITDLNKLGLGPRALDRFEHAINQPNGMVILTGPTGSGKSTTLVAALHRVIGPGENVLTIEDPVEYIIEGARQIKLSDKLRLKDALRSILRHDPDTVMVGEMRDKETAELAIKLANTGHLTFSTLHTNDAPSAVSRLYKMEIEPFLIAYAINLVVAQRLIRTLCPNCKQEVTNPDAVKLRQLGFSEEEIDKATFYAADDKGGCGQCGGTGYDGRRAIAEALYLTEPIRHMIVEAEGIVDEGAIREHAEQEDGMRSLQASARQSILNGETSVEEMIRVVAT</sequence>